<proteinExistence type="predicted"/>
<evidence type="ECO:0000256" key="2">
    <source>
        <dbReference type="SAM" id="SignalP"/>
    </source>
</evidence>
<feature type="domain" description="Polysaccharide export protein N-terminal" evidence="3">
    <location>
        <begin position="38"/>
        <end position="112"/>
    </location>
</feature>
<dbReference type="InterPro" id="IPR049712">
    <property type="entry name" value="Poly_export"/>
</dbReference>
<evidence type="ECO:0000259" key="4">
    <source>
        <dbReference type="Pfam" id="PF10531"/>
    </source>
</evidence>
<dbReference type="RefSeq" id="WP_319834208.1">
    <property type="nucleotide sequence ID" value="NZ_CP138858.1"/>
</dbReference>
<name>A0ABZ0RMB7_9BACT</name>
<organism evidence="5 6">
    <name type="scientific">Coraliomargarita algicola</name>
    <dbReference type="NCBI Taxonomy" id="3092156"/>
    <lineage>
        <taxon>Bacteria</taxon>
        <taxon>Pseudomonadati</taxon>
        <taxon>Verrucomicrobiota</taxon>
        <taxon>Opitutia</taxon>
        <taxon>Puniceicoccales</taxon>
        <taxon>Coraliomargaritaceae</taxon>
        <taxon>Coraliomargarita</taxon>
    </lineage>
</organism>
<evidence type="ECO:0000313" key="6">
    <source>
        <dbReference type="Proteomes" id="UP001324993"/>
    </source>
</evidence>
<sequence>MTRIFFSLTILLVVNITALTAVGQSTASAPHEPENTTSSIYKLAPFDMLMISVYGQPDLSSEQRVTDQGSISVPLLGEVSVGGLTVSQAQKQIEEAFIEQRYLVKPVITISIEAFSPKVITVLGEVTNPGSIEIPHGRNGLPIQIAIAQAGGFTGAAAKTNVKITRANTDATTTEPKNDTVNISAILESEGDEKLRSPYFVMPDDIIFVPRRLF</sequence>
<keyword evidence="6" id="KW-1185">Reference proteome</keyword>
<keyword evidence="1 2" id="KW-0732">Signal</keyword>
<feature type="domain" description="Soluble ligand binding" evidence="4">
    <location>
        <begin position="119"/>
        <end position="169"/>
    </location>
</feature>
<dbReference type="Proteomes" id="UP001324993">
    <property type="component" value="Chromosome"/>
</dbReference>
<dbReference type="Gene3D" id="3.10.560.10">
    <property type="entry name" value="Outer membrane lipoprotein wza domain like"/>
    <property type="match status" value="1"/>
</dbReference>
<dbReference type="Pfam" id="PF02563">
    <property type="entry name" value="Poly_export"/>
    <property type="match status" value="1"/>
</dbReference>
<dbReference type="Pfam" id="PF10531">
    <property type="entry name" value="SLBB"/>
    <property type="match status" value="1"/>
</dbReference>
<dbReference type="PANTHER" id="PTHR33619">
    <property type="entry name" value="POLYSACCHARIDE EXPORT PROTEIN GFCE-RELATED"/>
    <property type="match status" value="1"/>
</dbReference>
<dbReference type="InterPro" id="IPR003715">
    <property type="entry name" value="Poly_export_N"/>
</dbReference>
<dbReference type="Gene3D" id="3.30.1950.10">
    <property type="entry name" value="wza like domain"/>
    <property type="match status" value="1"/>
</dbReference>
<feature type="chain" id="PRO_5047235459" evidence="2">
    <location>
        <begin position="24"/>
        <end position="214"/>
    </location>
</feature>
<reference evidence="5 6" key="1">
    <citation type="submission" date="2023-11" db="EMBL/GenBank/DDBJ databases">
        <title>Coraliomargarita sp. nov., isolated from marine algae.</title>
        <authorList>
            <person name="Lee J.K."/>
            <person name="Baek J.H."/>
            <person name="Kim J.M."/>
            <person name="Choi D.G."/>
            <person name="Jeon C.O."/>
        </authorList>
    </citation>
    <scope>NUCLEOTIDE SEQUENCE [LARGE SCALE GENOMIC DNA]</scope>
    <source>
        <strain evidence="5 6">J2-16</strain>
    </source>
</reference>
<feature type="signal peptide" evidence="2">
    <location>
        <begin position="1"/>
        <end position="23"/>
    </location>
</feature>
<evidence type="ECO:0000259" key="3">
    <source>
        <dbReference type="Pfam" id="PF02563"/>
    </source>
</evidence>
<accession>A0ABZ0RMB7</accession>
<dbReference type="PANTHER" id="PTHR33619:SF3">
    <property type="entry name" value="POLYSACCHARIDE EXPORT PROTEIN GFCE-RELATED"/>
    <property type="match status" value="1"/>
</dbReference>
<dbReference type="EMBL" id="CP138858">
    <property type="protein sequence ID" value="WPJ97364.1"/>
    <property type="molecule type" value="Genomic_DNA"/>
</dbReference>
<evidence type="ECO:0000256" key="1">
    <source>
        <dbReference type="ARBA" id="ARBA00022729"/>
    </source>
</evidence>
<protein>
    <submittedName>
        <fullName evidence="5">Polysaccharide biosynthesis/export family protein</fullName>
    </submittedName>
</protein>
<evidence type="ECO:0000313" key="5">
    <source>
        <dbReference type="EMBL" id="WPJ97364.1"/>
    </source>
</evidence>
<dbReference type="InterPro" id="IPR019554">
    <property type="entry name" value="Soluble_ligand-bd"/>
</dbReference>
<gene>
    <name evidence="5" type="ORF">SH580_06535</name>
</gene>